<gene>
    <name evidence="4" type="ORF">Sjap_003607</name>
</gene>
<dbReference type="Pfam" id="PF24758">
    <property type="entry name" value="LRR_At5g56370"/>
    <property type="match status" value="1"/>
</dbReference>
<dbReference type="InterPro" id="IPR055294">
    <property type="entry name" value="FBL60-like"/>
</dbReference>
<accession>A0AAP0PTR5</accession>
<evidence type="ECO:0000313" key="4">
    <source>
        <dbReference type="EMBL" id="KAK9156127.1"/>
    </source>
</evidence>
<dbReference type="SUPFAM" id="SSF52047">
    <property type="entry name" value="RNI-like"/>
    <property type="match status" value="1"/>
</dbReference>
<dbReference type="Pfam" id="PF08387">
    <property type="entry name" value="FBD"/>
    <property type="match status" value="1"/>
</dbReference>
<keyword evidence="5" id="KW-1185">Reference proteome</keyword>
<dbReference type="PANTHER" id="PTHR31293:SF12">
    <property type="entry name" value="RNI-LIKE SUPERFAMILY PROTEIN"/>
    <property type="match status" value="1"/>
</dbReference>
<proteinExistence type="predicted"/>
<dbReference type="EMBL" id="JBBNAE010000001">
    <property type="protein sequence ID" value="KAK9156127.1"/>
    <property type="molecule type" value="Genomic_DNA"/>
</dbReference>
<comment type="caution">
    <text evidence="4">The sequence shown here is derived from an EMBL/GenBank/DDBJ whole genome shotgun (WGS) entry which is preliminary data.</text>
</comment>
<name>A0AAP0PTR5_9MAGN</name>
<dbReference type="InterPro" id="IPR006566">
    <property type="entry name" value="FBD"/>
</dbReference>
<evidence type="ECO:0000313" key="5">
    <source>
        <dbReference type="Proteomes" id="UP001417504"/>
    </source>
</evidence>
<dbReference type="Pfam" id="PF00646">
    <property type="entry name" value="F-box"/>
    <property type="match status" value="1"/>
</dbReference>
<evidence type="ECO:0008006" key="6">
    <source>
        <dbReference type="Google" id="ProtNLM"/>
    </source>
</evidence>
<dbReference type="InterPro" id="IPR036047">
    <property type="entry name" value="F-box-like_dom_sf"/>
</dbReference>
<evidence type="ECO:0000259" key="2">
    <source>
        <dbReference type="Pfam" id="PF08387"/>
    </source>
</evidence>
<sequence>MELESRVPWFLMEPGSSKNAFFVGGSSSEKVSIDKDIISNLHDSIIYHILSFLDMKYVVQTCVLSKRWENMWKTVPNLNFKYVNFPLFRKDRIRFGFMDFVDMVMYHRGMFKMKSFKIGCGWCCNPLRVNSWLLNAINSKVEEVHISVDMMRSSGMPLCLYSCVTLRILKLENDFNLLVTPEDFYLPNLKSLHLVAVVLSEKLIADVFDKCPVLETLIFERCLFNHIRVLSISSLVLKTLVIKPEKTPCYLHGCRINISAPNLISFMCRDFVTRNYYLENLFSLEKAHVDLRIEDTYVCEAQELPDERREEYAQRMIRCLSSVQKAKTIIISPSLFEIVSEYPRTLHQLAASFVNLTTLRIQAWLYRNCLWGIVCILKNSPCIEVLILDVVEKNCVSYQNYQFLVQEMLDGNLPEDYEDELRVQYPLRHLKHIEIRWLQGCISEFKLLQFLLRNAASLKVLKLTATQRRRAKTEETIARFYDKLKAFSPASPELQVSFSMD</sequence>
<dbReference type="InterPro" id="IPR001810">
    <property type="entry name" value="F-box_dom"/>
</dbReference>
<dbReference type="AlphaFoldDB" id="A0AAP0PTR5"/>
<dbReference type="SUPFAM" id="SSF81383">
    <property type="entry name" value="F-box domain"/>
    <property type="match status" value="1"/>
</dbReference>
<protein>
    <recommendedName>
        <fullName evidence="6">F-box domain-containing protein</fullName>
    </recommendedName>
</protein>
<evidence type="ECO:0000259" key="1">
    <source>
        <dbReference type="Pfam" id="PF00646"/>
    </source>
</evidence>
<feature type="domain" description="F-box" evidence="1">
    <location>
        <begin position="38"/>
        <end position="77"/>
    </location>
</feature>
<organism evidence="4 5">
    <name type="scientific">Stephania japonica</name>
    <dbReference type="NCBI Taxonomy" id="461633"/>
    <lineage>
        <taxon>Eukaryota</taxon>
        <taxon>Viridiplantae</taxon>
        <taxon>Streptophyta</taxon>
        <taxon>Embryophyta</taxon>
        <taxon>Tracheophyta</taxon>
        <taxon>Spermatophyta</taxon>
        <taxon>Magnoliopsida</taxon>
        <taxon>Ranunculales</taxon>
        <taxon>Menispermaceae</taxon>
        <taxon>Menispermoideae</taxon>
        <taxon>Cissampelideae</taxon>
        <taxon>Stephania</taxon>
    </lineage>
</organism>
<feature type="domain" description="F-box/LRR-repeat protein 15/At3g58940/PEG3-like LRR" evidence="3">
    <location>
        <begin position="130"/>
        <end position="242"/>
    </location>
</feature>
<dbReference type="InterPro" id="IPR053781">
    <property type="entry name" value="F-box_AtFBL13-like"/>
</dbReference>
<dbReference type="PANTHER" id="PTHR31293">
    <property type="entry name" value="RNI-LIKE SUPERFAMILY PROTEIN"/>
    <property type="match status" value="1"/>
</dbReference>
<evidence type="ECO:0000259" key="3">
    <source>
        <dbReference type="Pfam" id="PF24758"/>
    </source>
</evidence>
<reference evidence="4 5" key="1">
    <citation type="submission" date="2024-01" db="EMBL/GenBank/DDBJ databases">
        <title>Genome assemblies of Stephania.</title>
        <authorList>
            <person name="Yang L."/>
        </authorList>
    </citation>
    <scope>NUCLEOTIDE SEQUENCE [LARGE SCALE GENOMIC DNA]</scope>
    <source>
        <strain evidence="4">QJT</strain>
        <tissue evidence="4">Leaf</tissue>
    </source>
</reference>
<dbReference type="CDD" id="cd22160">
    <property type="entry name" value="F-box_AtFBL13-like"/>
    <property type="match status" value="1"/>
</dbReference>
<dbReference type="InterPro" id="IPR055411">
    <property type="entry name" value="LRR_FXL15/At3g58940/PEG3-like"/>
</dbReference>
<dbReference type="Gene3D" id="1.20.1280.50">
    <property type="match status" value="1"/>
</dbReference>
<dbReference type="Proteomes" id="UP001417504">
    <property type="component" value="Unassembled WGS sequence"/>
</dbReference>
<feature type="domain" description="FBD" evidence="2">
    <location>
        <begin position="427"/>
        <end position="462"/>
    </location>
</feature>